<proteinExistence type="predicted"/>
<dbReference type="EMBL" id="JAHKKG010000005">
    <property type="protein sequence ID" value="MBU2664895.1"/>
    <property type="molecule type" value="Genomic_DNA"/>
</dbReference>
<protein>
    <submittedName>
        <fullName evidence="1">Uncharacterized protein</fullName>
    </submittedName>
</protein>
<keyword evidence="2" id="KW-1185">Reference proteome</keyword>
<gene>
    <name evidence="1" type="ORF">KOI35_15440</name>
</gene>
<name>A0ABS5YNA3_9ACTN</name>
<comment type="caution">
    <text evidence="1">The sequence shown here is derived from an EMBL/GenBank/DDBJ whole genome shotgun (WGS) entry which is preliminary data.</text>
</comment>
<evidence type="ECO:0000313" key="1">
    <source>
        <dbReference type="EMBL" id="MBU2664895.1"/>
    </source>
</evidence>
<sequence length="77" mass="8368">MSAVQSSSALLDHARRSRERAVEYSRFAAEAARRSAAAAHASKQARIRSLATAQRLEQVRDQVTTRLPGRAAAAGHR</sequence>
<dbReference type="Proteomes" id="UP001519654">
    <property type="component" value="Unassembled WGS sequence"/>
</dbReference>
<accession>A0ABS5YNA3</accession>
<organism evidence="1 2">
    <name type="scientific">Paractinoplanes bogorensis</name>
    <dbReference type="NCBI Taxonomy" id="1610840"/>
    <lineage>
        <taxon>Bacteria</taxon>
        <taxon>Bacillati</taxon>
        <taxon>Actinomycetota</taxon>
        <taxon>Actinomycetes</taxon>
        <taxon>Micromonosporales</taxon>
        <taxon>Micromonosporaceae</taxon>
        <taxon>Paractinoplanes</taxon>
    </lineage>
</organism>
<reference evidence="1 2" key="1">
    <citation type="submission" date="2021-06" db="EMBL/GenBank/DDBJ databases">
        <title>Actinoplanes lichenicola sp. nov., and Actinoplanes ovalisporus sp. nov., isolated from lichen in Thailand.</title>
        <authorList>
            <person name="Saeng-In P."/>
            <person name="Kanchanasin P."/>
            <person name="Yuki M."/>
            <person name="Kudo T."/>
            <person name="Ohkuma M."/>
            <person name="Phongsopitanun W."/>
            <person name="Tanasupawat S."/>
        </authorList>
    </citation>
    <scope>NUCLEOTIDE SEQUENCE [LARGE SCALE GENOMIC DNA]</scope>
    <source>
        <strain evidence="1 2">NBRC 110975</strain>
    </source>
</reference>
<dbReference type="RefSeq" id="WP_215788059.1">
    <property type="nucleotide sequence ID" value="NZ_JAHKKG010000005.1"/>
</dbReference>
<evidence type="ECO:0000313" key="2">
    <source>
        <dbReference type="Proteomes" id="UP001519654"/>
    </source>
</evidence>